<gene>
    <name evidence="3" type="ORF">G5C51_06035</name>
</gene>
<dbReference type="PANTHER" id="PTHR31088">
    <property type="entry name" value="MEMBRANE-ASSOCIATED PROTEIN VIPP1, CHLOROPLASTIC"/>
    <property type="match status" value="1"/>
</dbReference>
<organism evidence="3 4">
    <name type="scientific">Streptomyces coryli</name>
    <dbReference type="NCBI Taxonomy" id="1128680"/>
    <lineage>
        <taxon>Bacteria</taxon>
        <taxon>Bacillati</taxon>
        <taxon>Actinomycetota</taxon>
        <taxon>Actinomycetes</taxon>
        <taxon>Kitasatosporales</taxon>
        <taxon>Streptomycetaceae</taxon>
        <taxon>Streptomyces</taxon>
    </lineage>
</organism>
<evidence type="ECO:0000256" key="2">
    <source>
        <dbReference type="SAM" id="Coils"/>
    </source>
</evidence>
<dbReference type="RefSeq" id="WP_165232896.1">
    <property type="nucleotide sequence ID" value="NZ_JAAKZV010000015.1"/>
</dbReference>
<feature type="coiled-coil region" evidence="2">
    <location>
        <begin position="133"/>
        <end position="167"/>
    </location>
</feature>
<dbReference type="Proteomes" id="UP000481583">
    <property type="component" value="Unassembled WGS sequence"/>
</dbReference>
<proteinExistence type="inferred from homology"/>
<comment type="caution">
    <text evidence="3">The sequence shown here is derived from an EMBL/GenBank/DDBJ whole genome shotgun (WGS) entry which is preliminary data.</text>
</comment>
<accession>A0A6G4TUH8</accession>
<keyword evidence="2" id="KW-0175">Coiled coil</keyword>
<dbReference type="EMBL" id="JAAKZV010000015">
    <property type="protein sequence ID" value="NGN63463.1"/>
    <property type="molecule type" value="Genomic_DNA"/>
</dbReference>
<dbReference type="AlphaFoldDB" id="A0A6G4TUH8"/>
<sequence length="252" mass="27623">MTGKQTILGRVTQLARANINALIDQAEDPQVMIDQLIRDYTGNIREAEEAVSVTIGNLRLMEQDRTEDQEAATEWGNKALAASAKADELRAAGNTLDADKFDQLARVALQRQLQHENEMRTAAPMITSQTEVVDKLRTNLEAMKGKLSELNSKRDQLVARSRTAQAQNQMLDAVRSMDVTDPTAELGRFEEKIRREEARAMGKEELANSSLDAQFEQLDDLGTKAEIDARLAQLKGNGGSTVTAIGGGQQAA</sequence>
<protein>
    <submittedName>
        <fullName evidence="3">PspA/IM30 family protein</fullName>
    </submittedName>
</protein>
<name>A0A6G4TUH8_9ACTN</name>
<comment type="similarity">
    <text evidence="1">Belongs to the PspA/Vipp/IM30 family.</text>
</comment>
<dbReference type="InterPro" id="IPR007157">
    <property type="entry name" value="PspA_VIPP1"/>
</dbReference>
<evidence type="ECO:0000256" key="1">
    <source>
        <dbReference type="ARBA" id="ARBA00043985"/>
    </source>
</evidence>
<keyword evidence="4" id="KW-1185">Reference proteome</keyword>
<reference evidence="3 4" key="1">
    <citation type="submission" date="2020-02" db="EMBL/GenBank/DDBJ databases">
        <title>Whole-genome analyses of novel actinobacteria.</title>
        <authorList>
            <person name="Sahin N."/>
        </authorList>
    </citation>
    <scope>NUCLEOTIDE SEQUENCE [LARGE SCALE GENOMIC DNA]</scope>
    <source>
        <strain evidence="3 4">A7024</strain>
    </source>
</reference>
<evidence type="ECO:0000313" key="3">
    <source>
        <dbReference type="EMBL" id="NGN63463.1"/>
    </source>
</evidence>
<dbReference type="PANTHER" id="PTHR31088:SF6">
    <property type="entry name" value="PHAGE SHOCK PROTEIN A"/>
    <property type="match status" value="1"/>
</dbReference>
<evidence type="ECO:0000313" key="4">
    <source>
        <dbReference type="Proteomes" id="UP000481583"/>
    </source>
</evidence>
<dbReference type="Pfam" id="PF04012">
    <property type="entry name" value="PspA_IM30"/>
    <property type="match status" value="1"/>
</dbReference>